<gene>
    <name evidence="1" type="ORF">SAMN05444372_106156</name>
</gene>
<reference evidence="2" key="1">
    <citation type="submission" date="2016-11" db="EMBL/GenBank/DDBJ databases">
        <authorList>
            <person name="Varghese N."/>
            <person name="Submissions S."/>
        </authorList>
    </citation>
    <scope>NUCLEOTIDE SEQUENCE [LARGE SCALE GENOMIC DNA]</scope>
    <source>
        <strain evidence="2">DSM 17659</strain>
    </source>
</reference>
<dbReference type="AlphaFoldDB" id="A0A1M5K878"/>
<dbReference type="OrthoDB" id="9780929at2"/>
<dbReference type="InterPro" id="IPR014942">
    <property type="entry name" value="AbiEii"/>
</dbReference>
<evidence type="ECO:0000313" key="2">
    <source>
        <dbReference type="Proteomes" id="UP000184020"/>
    </source>
</evidence>
<keyword evidence="2" id="KW-1185">Reference proteome</keyword>
<dbReference type="GO" id="GO:0016740">
    <property type="term" value="F:transferase activity"/>
    <property type="evidence" value="ECO:0007669"/>
    <property type="project" value="UniProtKB-KW"/>
</dbReference>
<organism evidence="1 2">
    <name type="scientific">Flavobacterium micromati</name>
    <dbReference type="NCBI Taxonomy" id="229205"/>
    <lineage>
        <taxon>Bacteria</taxon>
        <taxon>Pseudomonadati</taxon>
        <taxon>Bacteroidota</taxon>
        <taxon>Flavobacteriia</taxon>
        <taxon>Flavobacteriales</taxon>
        <taxon>Flavobacteriaceae</taxon>
        <taxon>Flavobacterium</taxon>
    </lineage>
</organism>
<dbReference type="EMBL" id="FQWF01000006">
    <property type="protein sequence ID" value="SHG49034.1"/>
    <property type="molecule type" value="Genomic_DNA"/>
</dbReference>
<keyword evidence="1" id="KW-0808">Transferase</keyword>
<dbReference type="RefSeq" id="WP_073019048.1">
    <property type="nucleotide sequence ID" value="NZ_FQWF01000006.1"/>
</dbReference>
<proteinExistence type="predicted"/>
<dbReference type="Pfam" id="PF08843">
    <property type="entry name" value="AbiEii"/>
    <property type="match status" value="1"/>
</dbReference>
<dbReference type="Gene3D" id="3.10.450.620">
    <property type="entry name" value="JHP933, nucleotidyltransferase-like core domain"/>
    <property type="match status" value="1"/>
</dbReference>
<accession>A0A1M5K878</accession>
<name>A0A1M5K878_9FLAO</name>
<protein>
    <submittedName>
        <fullName evidence="1">Nucleotidyl transferase AbiEii toxin, Type IV TA system</fullName>
    </submittedName>
</protein>
<dbReference type="Proteomes" id="UP000184020">
    <property type="component" value="Unassembled WGS sequence"/>
</dbReference>
<sequence>MTDFIHKDPEFKDLLAIVSAQRGIDITLIEKDYWIMHSLYSLQQQGIDFELKGGTSLSKGYGLIHRFSEDIDIHIRTNFGLVIEGKEAKRQVIAARKQFYDVLAGTITIDGIVRVERDYEFDDTDKYRSGGIRLHYKSYTPTMDGLKDGILLEAGFDTVAPNTPLPISSWIWDHLVSMNLQSKYIDNTAPSVLCYHPGFTLVEKLQTIIRKYRNRKNTGESNDKNFMRQYYDVYCLLGNQDILRFIGTPKYSEHKAARIRGADSTIPIAENQAFLLDDRQIRDSFEMRYSATSTLYYNGQPAFDEVIGRIQCFLTIL</sequence>
<evidence type="ECO:0000313" key="1">
    <source>
        <dbReference type="EMBL" id="SHG49034.1"/>
    </source>
</evidence>
<dbReference type="STRING" id="229205.SAMN05444372_106156"/>